<evidence type="ECO:0000313" key="2">
    <source>
        <dbReference type="Proteomes" id="UP000828390"/>
    </source>
</evidence>
<dbReference type="AlphaFoldDB" id="A0A9D4E9S5"/>
<sequence length="125" mass="14221">MLGSASDENNSSILRGPYSTVYPYSSGQYRAQDWTRERIHSQGREYMSYNHIMVRYSGDRTPLCTRTLQASTGHKTGQGREYIQSRERIHVIQPYNGEILLAPSSTVHPGMDKGDNTYSHIMVGY</sequence>
<protein>
    <submittedName>
        <fullName evidence="1">Uncharacterized protein</fullName>
    </submittedName>
</protein>
<gene>
    <name evidence="1" type="ORF">DPMN_177123</name>
</gene>
<dbReference type="Proteomes" id="UP000828390">
    <property type="component" value="Unassembled WGS sequence"/>
</dbReference>
<dbReference type="EMBL" id="JAIWYP010000009">
    <property type="protein sequence ID" value="KAH3775718.1"/>
    <property type="molecule type" value="Genomic_DNA"/>
</dbReference>
<keyword evidence="2" id="KW-1185">Reference proteome</keyword>
<accession>A0A9D4E9S5</accession>
<organism evidence="1 2">
    <name type="scientific">Dreissena polymorpha</name>
    <name type="common">Zebra mussel</name>
    <name type="synonym">Mytilus polymorpha</name>
    <dbReference type="NCBI Taxonomy" id="45954"/>
    <lineage>
        <taxon>Eukaryota</taxon>
        <taxon>Metazoa</taxon>
        <taxon>Spiralia</taxon>
        <taxon>Lophotrochozoa</taxon>
        <taxon>Mollusca</taxon>
        <taxon>Bivalvia</taxon>
        <taxon>Autobranchia</taxon>
        <taxon>Heteroconchia</taxon>
        <taxon>Euheterodonta</taxon>
        <taxon>Imparidentia</taxon>
        <taxon>Neoheterodontei</taxon>
        <taxon>Myida</taxon>
        <taxon>Dreissenoidea</taxon>
        <taxon>Dreissenidae</taxon>
        <taxon>Dreissena</taxon>
    </lineage>
</organism>
<comment type="caution">
    <text evidence="1">The sequence shown here is derived from an EMBL/GenBank/DDBJ whole genome shotgun (WGS) entry which is preliminary data.</text>
</comment>
<proteinExistence type="predicted"/>
<reference evidence="1" key="2">
    <citation type="submission" date="2020-11" db="EMBL/GenBank/DDBJ databases">
        <authorList>
            <person name="McCartney M.A."/>
            <person name="Auch B."/>
            <person name="Kono T."/>
            <person name="Mallez S."/>
            <person name="Becker A."/>
            <person name="Gohl D.M."/>
            <person name="Silverstein K.A.T."/>
            <person name="Koren S."/>
            <person name="Bechman K.B."/>
            <person name="Herman A."/>
            <person name="Abrahante J.E."/>
            <person name="Garbe J."/>
        </authorList>
    </citation>
    <scope>NUCLEOTIDE SEQUENCE</scope>
    <source>
        <strain evidence="1">Duluth1</strain>
        <tissue evidence="1">Whole animal</tissue>
    </source>
</reference>
<evidence type="ECO:0000313" key="1">
    <source>
        <dbReference type="EMBL" id="KAH3775718.1"/>
    </source>
</evidence>
<name>A0A9D4E9S5_DREPO</name>
<reference evidence="1" key="1">
    <citation type="journal article" date="2019" name="bioRxiv">
        <title>The Genome of the Zebra Mussel, Dreissena polymorpha: A Resource for Invasive Species Research.</title>
        <authorList>
            <person name="McCartney M.A."/>
            <person name="Auch B."/>
            <person name="Kono T."/>
            <person name="Mallez S."/>
            <person name="Zhang Y."/>
            <person name="Obille A."/>
            <person name="Becker A."/>
            <person name="Abrahante J.E."/>
            <person name="Garbe J."/>
            <person name="Badalamenti J.P."/>
            <person name="Herman A."/>
            <person name="Mangelson H."/>
            <person name="Liachko I."/>
            <person name="Sullivan S."/>
            <person name="Sone E.D."/>
            <person name="Koren S."/>
            <person name="Silverstein K.A.T."/>
            <person name="Beckman K.B."/>
            <person name="Gohl D.M."/>
        </authorList>
    </citation>
    <scope>NUCLEOTIDE SEQUENCE</scope>
    <source>
        <strain evidence="1">Duluth1</strain>
        <tissue evidence="1">Whole animal</tissue>
    </source>
</reference>